<evidence type="ECO:0000313" key="3">
    <source>
        <dbReference type="Proteomes" id="UP000324897"/>
    </source>
</evidence>
<proteinExistence type="predicted"/>
<dbReference type="Gramene" id="TVU21695">
    <property type="protein sequence ID" value="TVU21695"/>
    <property type="gene ID" value="EJB05_31347"/>
</dbReference>
<evidence type="ECO:0000256" key="1">
    <source>
        <dbReference type="SAM" id="MobiDB-lite"/>
    </source>
</evidence>
<feature type="region of interest" description="Disordered" evidence="1">
    <location>
        <begin position="1"/>
        <end position="70"/>
    </location>
</feature>
<sequence>MERVEKQGGDSSGAQARRGCEGRALALTPLLRQSSAGRNTTRSSKRRTGPGKRQPRRSDDKDEVESVETEVHEVKMEVNDDLRSIHVERKTLEVFHSEETVLRKEGDISYDYFHVEDVLEMIIIEMNADKKIEVHEEYQDGDDGFSSSLPMAMLMTGQYSCTFQSPLAEKAYENSGDDTPNEWFEDRSSTIQLVTARFIVCIHWSSRFAPSILTRFFAASLHFELVSWTLSESKHPGRRSRGAS</sequence>
<organism evidence="2 3">
    <name type="scientific">Eragrostis curvula</name>
    <name type="common">weeping love grass</name>
    <dbReference type="NCBI Taxonomy" id="38414"/>
    <lineage>
        <taxon>Eukaryota</taxon>
        <taxon>Viridiplantae</taxon>
        <taxon>Streptophyta</taxon>
        <taxon>Embryophyta</taxon>
        <taxon>Tracheophyta</taxon>
        <taxon>Spermatophyta</taxon>
        <taxon>Magnoliopsida</taxon>
        <taxon>Liliopsida</taxon>
        <taxon>Poales</taxon>
        <taxon>Poaceae</taxon>
        <taxon>PACMAD clade</taxon>
        <taxon>Chloridoideae</taxon>
        <taxon>Eragrostideae</taxon>
        <taxon>Eragrostidinae</taxon>
        <taxon>Eragrostis</taxon>
    </lineage>
</organism>
<dbReference type="Proteomes" id="UP000324897">
    <property type="component" value="Unassembled WGS sequence"/>
</dbReference>
<name>A0A5J9UDA2_9POAL</name>
<comment type="caution">
    <text evidence="2">The sequence shown here is derived from an EMBL/GenBank/DDBJ whole genome shotgun (WGS) entry which is preliminary data.</text>
</comment>
<dbReference type="AlphaFoldDB" id="A0A5J9UDA2"/>
<evidence type="ECO:0000313" key="2">
    <source>
        <dbReference type="EMBL" id="TVU21695.1"/>
    </source>
</evidence>
<feature type="compositionally biased region" description="Basic residues" evidence="1">
    <location>
        <begin position="43"/>
        <end position="55"/>
    </location>
</feature>
<feature type="compositionally biased region" description="Polar residues" evidence="1">
    <location>
        <begin position="31"/>
        <end position="42"/>
    </location>
</feature>
<protein>
    <submittedName>
        <fullName evidence="2">Uncharacterized protein</fullName>
    </submittedName>
</protein>
<keyword evidence="3" id="KW-1185">Reference proteome</keyword>
<reference evidence="2 3" key="1">
    <citation type="journal article" date="2019" name="Sci. Rep.">
        <title>A high-quality genome of Eragrostis curvula grass provides insights into Poaceae evolution and supports new strategies to enhance forage quality.</title>
        <authorList>
            <person name="Carballo J."/>
            <person name="Santos B.A.C.M."/>
            <person name="Zappacosta D."/>
            <person name="Garbus I."/>
            <person name="Selva J.P."/>
            <person name="Gallo C.A."/>
            <person name="Diaz A."/>
            <person name="Albertini E."/>
            <person name="Caccamo M."/>
            <person name="Echenique V."/>
        </authorList>
    </citation>
    <scope>NUCLEOTIDE SEQUENCE [LARGE SCALE GENOMIC DNA]</scope>
    <source>
        <strain evidence="3">cv. Victoria</strain>
        <tissue evidence="2">Leaf</tissue>
    </source>
</reference>
<accession>A0A5J9UDA2</accession>
<dbReference type="EMBL" id="RWGY01000026">
    <property type="protein sequence ID" value="TVU21695.1"/>
    <property type="molecule type" value="Genomic_DNA"/>
</dbReference>
<gene>
    <name evidence="2" type="ORF">EJB05_31347</name>
</gene>